<proteinExistence type="predicted"/>
<dbReference type="AlphaFoldDB" id="A0A8D8X808"/>
<dbReference type="EMBL" id="HBUF01270292">
    <property type="protein sequence ID" value="CAG6684991.1"/>
    <property type="molecule type" value="Transcribed_RNA"/>
</dbReference>
<name>A0A8D8X808_9HEMI</name>
<accession>A0A8D8X808</accession>
<sequence>MHQRRHTVLKRIKIKVDAYNYAFEERQIFDAFLQIYGRWGSINALFPSNFHVQNDPQRIKWTFDTDNPVLKETFVLIFQPLRRTARIKKFKHGRQDRCTGQGVISILTNFQKEISSGDLCFLSFLGVSFIKSKAFL</sequence>
<evidence type="ECO:0000313" key="1">
    <source>
        <dbReference type="EMBL" id="CAG6684980.1"/>
    </source>
</evidence>
<reference evidence="1" key="1">
    <citation type="submission" date="2021-05" db="EMBL/GenBank/DDBJ databases">
        <authorList>
            <person name="Alioto T."/>
            <person name="Alioto T."/>
            <person name="Gomez Garrido J."/>
        </authorList>
    </citation>
    <scope>NUCLEOTIDE SEQUENCE</scope>
</reference>
<dbReference type="EMBL" id="HBUF01270288">
    <property type="protein sequence ID" value="CAG6684980.1"/>
    <property type="molecule type" value="Transcribed_RNA"/>
</dbReference>
<protein>
    <submittedName>
        <fullName evidence="1">Uncharacterized protein</fullName>
    </submittedName>
</protein>
<dbReference type="EMBL" id="HBUF01270291">
    <property type="protein sequence ID" value="CAG6684988.1"/>
    <property type="molecule type" value="Transcribed_RNA"/>
</dbReference>
<organism evidence="1">
    <name type="scientific">Cacopsylla melanoneura</name>
    <dbReference type="NCBI Taxonomy" id="428564"/>
    <lineage>
        <taxon>Eukaryota</taxon>
        <taxon>Metazoa</taxon>
        <taxon>Ecdysozoa</taxon>
        <taxon>Arthropoda</taxon>
        <taxon>Hexapoda</taxon>
        <taxon>Insecta</taxon>
        <taxon>Pterygota</taxon>
        <taxon>Neoptera</taxon>
        <taxon>Paraneoptera</taxon>
        <taxon>Hemiptera</taxon>
        <taxon>Sternorrhyncha</taxon>
        <taxon>Psylloidea</taxon>
        <taxon>Psyllidae</taxon>
        <taxon>Psyllinae</taxon>
        <taxon>Cacopsylla</taxon>
    </lineage>
</organism>
<dbReference type="EMBL" id="HBUF01270289">
    <property type="protein sequence ID" value="CAG6684983.1"/>
    <property type="molecule type" value="Transcribed_RNA"/>
</dbReference>